<gene>
    <name evidence="1" type="ORF">GCM10011409_29940</name>
</gene>
<dbReference type="Proteomes" id="UP000621492">
    <property type="component" value="Unassembled WGS sequence"/>
</dbReference>
<name>A0A9W5U0A9_9BACI</name>
<sequence length="100" mass="11774">MYVINDKVEGEIYTFFSVLDESQHSLELEEILLFLSSSVYDELRDGTYLDHYDVNELKAEIKNSIYIIMGREVDYIEDIYNTCIDNIEQSAMNHLHPIVF</sequence>
<organism evidence="1 2">
    <name type="scientific">Lentibacillus populi</name>
    <dbReference type="NCBI Taxonomy" id="1827502"/>
    <lineage>
        <taxon>Bacteria</taxon>
        <taxon>Bacillati</taxon>
        <taxon>Bacillota</taxon>
        <taxon>Bacilli</taxon>
        <taxon>Bacillales</taxon>
        <taxon>Bacillaceae</taxon>
        <taxon>Lentibacillus</taxon>
    </lineage>
</organism>
<protein>
    <submittedName>
        <fullName evidence="1">Uncharacterized protein</fullName>
    </submittedName>
</protein>
<dbReference type="AlphaFoldDB" id="A0A9W5U0A9"/>
<dbReference type="EMBL" id="BMJD01000026">
    <property type="protein sequence ID" value="GGB50353.1"/>
    <property type="molecule type" value="Genomic_DNA"/>
</dbReference>
<evidence type="ECO:0000313" key="1">
    <source>
        <dbReference type="EMBL" id="GGB50353.1"/>
    </source>
</evidence>
<reference evidence="1" key="2">
    <citation type="submission" date="2020-09" db="EMBL/GenBank/DDBJ databases">
        <authorList>
            <person name="Sun Q."/>
            <person name="Zhou Y."/>
        </authorList>
    </citation>
    <scope>NUCLEOTIDE SEQUENCE</scope>
    <source>
        <strain evidence="1">CGMCC 1.15454</strain>
    </source>
</reference>
<accession>A0A9W5U0A9</accession>
<proteinExistence type="predicted"/>
<comment type="caution">
    <text evidence="1">The sequence shown here is derived from an EMBL/GenBank/DDBJ whole genome shotgun (WGS) entry which is preliminary data.</text>
</comment>
<keyword evidence="2" id="KW-1185">Reference proteome</keyword>
<evidence type="ECO:0000313" key="2">
    <source>
        <dbReference type="Proteomes" id="UP000621492"/>
    </source>
</evidence>
<reference evidence="1" key="1">
    <citation type="journal article" date="2014" name="Int. J. Syst. Evol. Microbiol.">
        <title>Complete genome sequence of Corynebacterium casei LMG S-19264T (=DSM 44701T), isolated from a smear-ripened cheese.</title>
        <authorList>
            <consortium name="US DOE Joint Genome Institute (JGI-PGF)"/>
            <person name="Walter F."/>
            <person name="Albersmeier A."/>
            <person name="Kalinowski J."/>
            <person name="Ruckert C."/>
        </authorList>
    </citation>
    <scope>NUCLEOTIDE SEQUENCE</scope>
    <source>
        <strain evidence="1">CGMCC 1.15454</strain>
    </source>
</reference>